<evidence type="ECO:0000313" key="2">
    <source>
        <dbReference type="Proteomes" id="UP001165367"/>
    </source>
</evidence>
<protein>
    <submittedName>
        <fullName evidence="1">Uncharacterized protein</fullName>
    </submittedName>
</protein>
<dbReference type="Proteomes" id="UP001165367">
    <property type="component" value="Unassembled WGS sequence"/>
</dbReference>
<dbReference type="EMBL" id="JAKLTR010000004">
    <property type="protein sequence ID" value="MCG2614323.1"/>
    <property type="molecule type" value="Genomic_DNA"/>
</dbReference>
<organism evidence="1 2">
    <name type="scientific">Terrimonas ginsenosidimutans</name>
    <dbReference type="NCBI Taxonomy" id="2908004"/>
    <lineage>
        <taxon>Bacteria</taxon>
        <taxon>Pseudomonadati</taxon>
        <taxon>Bacteroidota</taxon>
        <taxon>Chitinophagia</taxon>
        <taxon>Chitinophagales</taxon>
        <taxon>Chitinophagaceae</taxon>
        <taxon>Terrimonas</taxon>
    </lineage>
</organism>
<evidence type="ECO:0000313" key="1">
    <source>
        <dbReference type="EMBL" id="MCG2614323.1"/>
    </source>
</evidence>
<accession>A0ABS9KPT0</accession>
<keyword evidence="2" id="KW-1185">Reference proteome</keyword>
<reference evidence="1" key="1">
    <citation type="submission" date="2022-01" db="EMBL/GenBank/DDBJ databases">
        <authorList>
            <person name="Jo J.-H."/>
            <person name="Im W.-T."/>
        </authorList>
    </citation>
    <scope>NUCLEOTIDE SEQUENCE</scope>
    <source>
        <strain evidence="1">NA20</strain>
    </source>
</reference>
<proteinExistence type="predicted"/>
<name>A0ABS9KPT0_9BACT</name>
<dbReference type="RefSeq" id="WP_237870631.1">
    <property type="nucleotide sequence ID" value="NZ_JAKLTR010000004.1"/>
</dbReference>
<gene>
    <name evidence="1" type="ORF">LZZ85_08515</name>
</gene>
<comment type="caution">
    <text evidence="1">The sequence shown here is derived from an EMBL/GenBank/DDBJ whole genome shotgun (WGS) entry which is preliminary data.</text>
</comment>
<sequence>MSAGENTLFVRDFISSLVGKREDSLFQDWLLWPPDVFLVTSILLQRTGCYRIALVELEEEWLNAVQDTHAETASFKKGSQGEMSSSKKFYWQSEKWQEDIRSVGSAWINVTGFAAMQEHSGSLAEIKEKIVTKRSVSCKGWIAKLELLERLWHKLDTEDVNIEELRLISSDTWDSLDLQLNADFSEEKFYKCREIALILVWIHALADEACMGFGLVSECYTTSLDKYEFATGIRAFAKMKANLLLISTGSLSTVSKFHGVVLPKMRTPQVGFILRSMSHHISYHATEVEVIWRTIPWLNSNEKTLNVLAFPFPYQVSNDDFKVMEERYHSVRYFQPNFEKKNVEGIAMLEAIIKLVFDLHDTGTTIHMIVFPECALKEEEYQHMLSRFHKLLAVKSTGESFKLPMIIAGVIGLNGSDQAPLKQMDKAERYVNNEVRVASYFAGRWYEVKQRKHHRWQLDRKQIIQYDLQGVLSTERRWFEYTTVSQRRLTFLAPNDWLVITSLICEDLARLEPVSEIIRGVGPTFLVALLSDGPQLTERWSARYASVLADDPGTAVFSLTSYGMASRSKPENADTDARIPGSGTVVGLWRDAVTGFKIMKSTQANTAQLITISAEFQKEQTLDGREDGGKAPSFKIDRVKEISIGETKAEKKTFELNETEWGNWEDIRQLSVFVFTLDAAIDLLLMTVSDASRSKGSQNTEIKEFQEENTIPEDIKSKFDLYWNEILSILMMKHVPGNSVRKKNYEPFIEKVKYEKTEQSEISKHAFDHMLHKTKQSLQQPLKYGVGVRTYYAAEWPTKEVQFAYSNATRIFKESTKALDSSKLPETVTSIMRVLFEKAKFVFEDEQTEMGRLRTVFTKEQIRTRQAVPIAMVMAIDNKLSNWKLTHKDDLTELKRLRTEIRAFLNSCYKRVRVAK</sequence>